<feature type="domain" description="NADP-dependent oxidoreductase" evidence="1">
    <location>
        <begin position="20"/>
        <end position="268"/>
    </location>
</feature>
<dbReference type="RefSeq" id="WP_380047970.1">
    <property type="nucleotide sequence ID" value="NZ_JBHSOH010000006.1"/>
</dbReference>
<name>A0ABW1DJM9_9DEIO</name>
<dbReference type="InterPro" id="IPR020471">
    <property type="entry name" value="AKR"/>
</dbReference>
<evidence type="ECO:0000313" key="2">
    <source>
        <dbReference type="EMBL" id="MFC5848178.1"/>
    </source>
</evidence>
<sequence length="282" mass="30780">MTSAPIPTVALPDGGRVPVLGQGTWNMGDDPRRRADEVRALQTGLDLGLTLLDTAEMYGDGNSEELVGEAIRGRRDEVFLVSKVLPGHATRRGTVDACHASLRRLGTDRLDLYLLHWRGRVPLAETVQALEGLRQSGEIRAWGVSNFDPGDLRELAGVPGGEHVTANQVLYNLTRRGIEFDLLPESQARGLPVMAYSPVEQGRLLGDAALRAVAARHGVPELQVALAWVLRQPGVIAIPKSGRATHVRENRAALDLRLTEQDLRDLDAAFPPPRRAQDLEML</sequence>
<accession>A0ABW1DJM9</accession>
<reference evidence="3" key="1">
    <citation type="journal article" date="2019" name="Int. J. Syst. Evol. Microbiol.">
        <title>The Global Catalogue of Microorganisms (GCM) 10K type strain sequencing project: providing services to taxonomists for standard genome sequencing and annotation.</title>
        <authorList>
            <consortium name="The Broad Institute Genomics Platform"/>
            <consortium name="The Broad Institute Genome Sequencing Center for Infectious Disease"/>
            <person name="Wu L."/>
            <person name="Ma J."/>
        </authorList>
    </citation>
    <scope>NUCLEOTIDE SEQUENCE [LARGE SCALE GENOMIC DNA]</scope>
    <source>
        <strain evidence="3">CGMCC 1.15053</strain>
    </source>
</reference>
<dbReference type="PANTHER" id="PTHR43638">
    <property type="entry name" value="OXIDOREDUCTASE, ALDO/KETO REDUCTASE FAMILY PROTEIN"/>
    <property type="match status" value="1"/>
</dbReference>
<dbReference type="Proteomes" id="UP001595979">
    <property type="component" value="Unassembled WGS sequence"/>
</dbReference>
<dbReference type="CDD" id="cd19138">
    <property type="entry name" value="AKR_YeaE"/>
    <property type="match status" value="1"/>
</dbReference>
<dbReference type="InterPro" id="IPR023210">
    <property type="entry name" value="NADP_OxRdtase_dom"/>
</dbReference>
<evidence type="ECO:0000259" key="1">
    <source>
        <dbReference type="Pfam" id="PF00248"/>
    </source>
</evidence>
<dbReference type="SUPFAM" id="SSF51430">
    <property type="entry name" value="NAD(P)-linked oxidoreductase"/>
    <property type="match status" value="1"/>
</dbReference>
<dbReference type="Gene3D" id="3.20.20.100">
    <property type="entry name" value="NADP-dependent oxidoreductase domain"/>
    <property type="match status" value="1"/>
</dbReference>
<gene>
    <name evidence="2" type="ORF">ACFPQ6_07620</name>
</gene>
<dbReference type="PRINTS" id="PR00069">
    <property type="entry name" value="ALDKETRDTASE"/>
</dbReference>
<evidence type="ECO:0000313" key="3">
    <source>
        <dbReference type="Proteomes" id="UP001595979"/>
    </source>
</evidence>
<dbReference type="EMBL" id="JBHSOH010000006">
    <property type="protein sequence ID" value="MFC5848178.1"/>
    <property type="molecule type" value="Genomic_DNA"/>
</dbReference>
<organism evidence="2 3">
    <name type="scientific">Deinococcus petrolearius</name>
    <dbReference type="NCBI Taxonomy" id="1751295"/>
    <lineage>
        <taxon>Bacteria</taxon>
        <taxon>Thermotogati</taxon>
        <taxon>Deinococcota</taxon>
        <taxon>Deinococci</taxon>
        <taxon>Deinococcales</taxon>
        <taxon>Deinococcaceae</taxon>
        <taxon>Deinococcus</taxon>
    </lineage>
</organism>
<protein>
    <submittedName>
        <fullName evidence="2">Aldo/keto reductase</fullName>
    </submittedName>
</protein>
<dbReference type="InterPro" id="IPR036812">
    <property type="entry name" value="NAD(P)_OxRdtase_dom_sf"/>
</dbReference>
<comment type="caution">
    <text evidence="2">The sequence shown here is derived from an EMBL/GenBank/DDBJ whole genome shotgun (WGS) entry which is preliminary data.</text>
</comment>
<keyword evidence="3" id="KW-1185">Reference proteome</keyword>
<proteinExistence type="predicted"/>
<dbReference type="PANTHER" id="PTHR43638:SF3">
    <property type="entry name" value="ALDEHYDE REDUCTASE"/>
    <property type="match status" value="1"/>
</dbReference>
<dbReference type="Pfam" id="PF00248">
    <property type="entry name" value="Aldo_ket_red"/>
    <property type="match status" value="1"/>
</dbReference>